<accession>A0A8H4XGE2</accession>
<gene>
    <name evidence="1" type="ORF">FZEAL_8866</name>
</gene>
<comment type="caution">
    <text evidence="1">The sequence shown here is derived from an EMBL/GenBank/DDBJ whole genome shotgun (WGS) entry which is preliminary data.</text>
</comment>
<evidence type="ECO:0000313" key="2">
    <source>
        <dbReference type="Proteomes" id="UP000635477"/>
    </source>
</evidence>
<dbReference type="Proteomes" id="UP000635477">
    <property type="component" value="Unassembled WGS sequence"/>
</dbReference>
<dbReference type="AlphaFoldDB" id="A0A8H4XGE2"/>
<reference evidence="1" key="1">
    <citation type="journal article" date="2020" name="BMC Genomics">
        <title>Correction to: Identification and distribution of gene clusters required for synthesis of sphingolipid metabolism inhibitors in diverse species of the filamentous fungus Fusarium.</title>
        <authorList>
            <person name="Kim H.S."/>
            <person name="Lohmar J.M."/>
            <person name="Busman M."/>
            <person name="Brown D.W."/>
            <person name="Naumann T.A."/>
            <person name="Divon H.H."/>
            <person name="Lysoe E."/>
            <person name="Uhlig S."/>
            <person name="Proctor R.H."/>
        </authorList>
    </citation>
    <scope>NUCLEOTIDE SEQUENCE</scope>
    <source>
        <strain evidence="1">NRRL 22465</strain>
    </source>
</reference>
<protein>
    <submittedName>
        <fullName evidence="1">Uncharacterized protein</fullName>
    </submittedName>
</protein>
<dbReference type="OrthoDB" id="2520703at2759"/>
<evidence type="ECO:0000313" key="1">
    <source>
        <dbReference type="EMBL" id="KAF4974206.1"/>
    </source>
</evidence>
<keyword evidence="2" id="KW-1185">Reference proteome</keyword>
<name>A0A8H4XGE2_9HYPO</name>
<reference evidence="1" key="2">
    <citation type="submission" date="2020-05" db="EMBL/GenBank/DDBJ databases">
        <authorList>
            <person name="Kim H.-S."/>
            <person name="Proctor R.H."/>
            <person name="Brown D.W."/>
        </authorList>
    </citation>
    <scope>NUCLEOTIDE SEQUENCE</scope>
    <source>
        <strain evidence="1">NRRL 22465</strain>
    </source>
</reference>
<organism evidence="1 2">
    <name type="scientific">Fusarium zealandicum</name>
    <dbReference type="NCBI Taxonomy" id="1053134"/>
    <lineage>
        <taxon>Eukaryota</taxon>
        <taxon>Fungi</taxon>
        <taxon>Dikarya</taxon>
        <taxon>Ascomycota</taxon>
        <taxon>Pezizomycotina</taxon>
        <taxon>Sordariomycetes</taxon>
        <taxon>Hypocreomycetidae</taxon>
        <taxon>Hypocreales</taxon>
        <taxon>Nectriaceae</taxon>
        <taxon>Fusarium</taxon>
        <taxon>Fusarium staphyleae species complex</taxon>
    </lineage>
</organism>
<proteinExistence type="predicted"/>
<dbReference type="EMBL" id="JABEYC010000790">
    <property type="protein sequence ID" value="KAF4974206.1"/>
    <property type="molecule type" value="Genomic_DNA"/>
</dbReference>
<sequence length="489" mass="56016">MAESRKRDQRLGLGSLAFELQELICHNLWQPGSDGLISNDSQTALLNLSGCSRVLRDIAQPLAYHTLTHGFINLGKLVRTLHERRDLASCLRTFHEPLRGTCTNNAAQKNFLRSVADEFQLWYEGHDQMRFRRSKDSDLVLEDVCIELIIILSCNLQTLKVYSPNNGVDQRKDQYPLLYKHFRNISPSTIRHLELGRKSTVDMPYTRPSIDTALMFHGTQNMRQLIIRGVSDLQSSLYGQESFERMIASSTLKRLRLMELQECALDTRDWGEMFLGQLVWMAPNLENLRYISQHYRNPEPVAIHLSVPQMLRAIRTSDSIISLKSLDICLCAFVRCEWPNRGNLISASDLEEFKSLETLKLDENAVCGYYDSPLDPDLSSPVTSCLTEVLPRRLRQVVIRVYKGSGSHIWGDLAELAVRSFQFPDLGSVLVQAISKAEKDYKWSLFEEQVLKERKLLKGIWLETKVKFEIEVYRTALPDKEHGVLGVIS</sequence>